<dbReference type="AlphaFoldDB" id="A0A6B8VXD2"/>
<dbReference type="GO" id="GO:0019239">
    <property type="term" value="F:deaminase activity"/>
    <property type="evidence" value="ECO:0007669"/>
    <property type="project" value="TreeGrafter"/>
</dbReference>
<keyword evidence="2" id="KW-0378">Hydrolase</keyword>
<dbReference type="GO" id="GO:0005829">
    <property type="term" value="C:cytosol"/>
    <property type="evidence" value="ECO:0007669"/>
    <property type="project" value="TreeGrafter"/>
</dbReference>
<accession>A0A6B8VXD2</accession>
<dbReference type="EMBL" id="CP046453">
    <property type="protein sequence ID" value="QGU03366.1"/>
    <property type="molecule type" value="Genomic_DNA"/>
</dbReference>
<proteinExistence type="inferred from homology"/>
<dbReference type="Pfam" id="PF01042">
    <property type="entry name" value="Ribonuc_L-PSP"/>
    <property type="match status" value="1"/>
</dbReference>
<dbReference type="PANTHER" id="PTHR11803:SF58">
    <property type="entry name" value="PROTEIN HMF1-RELATED"/>
    <property type="match status" value="1"/>
</dbReference>
<evidence type="ECO:0000313" key="2">
    <source>
        <dbReference type="EMBL" id="QGU03366.1"/>
    </source>
</evidence>
<dbReference type="InterPro" id="IPR035959">
    <property type="entry name" value="RutC-like_sf"/>
</dbReference>
<protein>
    <submittedName>
        <fullName evidence="2">Enamine/imine deaminase</fullName>
        <ecNumber evidence="2">3.5.4.-</ecNumber>
    </submittedName>
</protein>
<dbReference type="InterPro" id="IPR006175">
    <property type="entry name" value="YjgF/YER057c/UK114"/>
</dbReference>
<dbReference type="Proteomes" id="UP000425178">
    <property type="component" value="Chromosome"/>
</dbReference>
<dbReference type="Gene3D" id="3.30.1330.40">
    <property type="entry name" value="RutC-like"/>
    <property type="match status" value="1"/>
</dbReference>
<dbReference type="RefSeq" id="WP_197085762.1">
    <property type="nucleotide sequence ID" value="NZ_CP046453.1"/>
</dbReference>
<reference evidence="2 3" key="1">
    <citation type="journal article" date="2021" name="Int. J. Syst. Evol. Microbiol.">
        <title>Classification of three corynebacterial strains isolated from a small paddock in North Rhine-Westphalia: proposal of &lt;i&gt;Corynebacterium kalinowskii&lt;/i&gt; sp. nov., &lt;i&gt;Corynebacterium comes&lt;/i&gt; sp. nov. and &lt;i&gt;Corynebacterium occultum&lt;/i&gt; sp. nov.</title>
        <authorList>
            <person name="Schaffert L."/>
            <person name="Ruwe M."/>
            <person name="Milse J."/>
            <person name="Hanuschka K."/>
            <person name="Ortseifen V."/>
            <person name="Droste J."/>
            <person name="Brandt D."/>
            <person name="Schl L."/>
            <person name="Kutter Y."/>
            <person name="Vinke S."/>
            <person name="Vieh P."/>
            <person name="Jacob L."/>
            <person name="L N.C."/>
            <person name="Schulte-Berndt E."/>
            <person name="Hain C."/>
            <person name="Linder M."/>
            <person name="Schmidt P."/>
            <person name="Wollenschl L."/>
            <person name="Luttermann T."/>
            <person name="Thieme E."/>
            <person name="Hassa J."/>
            <person name="Haak M."/>
            <person name="Wittchen M."/>
            <person name="Mentz A."/>
            <person name="Persicke M."/>
            <person name="Busche T."/>
            <person name="R C."/>
        </authorList>
    </citation>
    <scope>NUCLEOTIDE SEQUENCE [LARGE SCALE GENOMIC DNA]</scope>
    <source>
        <strain evidence="2 3">2019</strain>
    </source>
</reference>
<dbReference type="PANTHER" id="PTHR11803">
    <property type="entry name" value="2-IMINOBUTANOATE/2-IMINOPROPANOATE DEAMINASE RIDA"/>
    <property type="match status" value="1"/>
</dbReference>
<dbReference type="SUPFAM" id="SSF55298">
    <property type="entry name" value="YjgF-like"/>
    <property type="match status" value="1"/>
</dbReference>
<gene>
    <name evidence="2" type="primary">yabJ1</name>
    <name evidence="2" type="ORF">CETAM_00365</name>
</gene>
<evidence type="ECO:0000313" key="3">
    <source>
        <dbReference type="Proteomes" id="UP000425178"/>
    </source>
</evidence>
<dbReference type="EC" id="3.5.4.-" evidence="2"/>
<sequence length="139" mass="15358">MSTATTMKKTRIISPDVREPAERMWSNCLRIDDQIFVSGLTARGSDGQTIDGDNEFDQAKVVFTKIKNLVEEAGAQMDDVVKMTIYVTNMAENHQVWKARQEFFTGNFPACTLVEVSALAKPEILLEIEAIAIAGASSK</sequence>
<dbReference type="KEGG" id="ccoe:CETAM_00365"/>
<comment type="similarity">
    <text evidence="1">Belongs to the RutC family.</text>
</comment>
<evidence type="ECO:0000256" key="1">
    <source>
        <dbReference type="ARBA" id="ARBA00010552"/>
    </source>
</evidence>
<organism evidence="2 3">
    <name type="scientific">Corynebacterium comes</name>
    <dbReference type="NCBI Taxonomy" id="2675218"/>
    <lineage>
        <taxon>Bacteria</taxon>
        <taxon>Bacillati</taxon>
        <taxon>Actinomycetota</taxon>
        <taxon>Actinomycetes</taxon>
        <taxon>Mycobacteriales</taxon>
        <taxon>Corynebacteriaceae</taxon>
        <taxon>Corynebacterium</taxon>
    </lineage>
</organism>
<name>A0A6B8VXD2_9CORY</name>
<keyword evidence="3" id="KW-1185">Reference proteome</keyword>